<organism evidence="3">
    <name type="scientific">Saccharum spontaneum</name>
    <name type="common">Wild sugarcane</name>
    <dbReference type="NCBI Taxonomy" id="62335"/>
    <lineage>
        <taxon>Eukaryota</taxon>
        <taxon>Viridiplantae</taxon>
        <taxon>Streptophyta</taxon>
        <taxon>Embryophyta</taxon>
        <taxon>Tracheophyta</taxon>
        <taxon>Spermatophyta</taxon>
        <taxon>Magnoliopsida</taxon>
        <taxon>Liliopsida</taxon>
        <taxon>Poales</taxon>
        <taxon>Poaceae</taxon>
        <taxon>PACMAD clade</taxon>
        <taxon>Panicoideae</taxon>
        <taxon>Andropogonodae</taxon>
        <taxon>Andropogoneae</taxon>
        <taxon>Saccharinae</taxon>
        <taxon>Saccharum</taxon>
        <taxon>Saccharum officinarum species complex</taxon>
    </lineage>
</organism>
<dbReference type="Gene3D" id="3.30.420.10">
    <property type="entry name" value="Ribonuclease H-like superfamily/Ribonuclease H"/>
    <property type="match status" value="1"/>
</dbReference>
<dbReference type="GO" id="GO:0003676">
    <property type="term" value="F:nucleic acid binding"/>
    <property type="evidence" value="ECO:0007669"/>
    <property type="project" value="InterPro"/>
</dbReference>
<feature type="domain" description="RNase H type-1" evidence="2">
    <location>
        <begin position="83"/>
        <end position="197"/>
    </location>
</feature>
<feature type="region of interest" description="Disordered" evidence="1">
    <location>
        <begin position="1"/>
        <end position="41"/>
    </location>
</feature>
<dbReference type="AlphaFoldDB" id="A0A678TL21"/>
<evidence type="ECO:0000256" key="1">
    <source>
        <dbReference type="SAM" id="MobiDB-lite"/>
    </source>
</evidence>
<dbReference type="PANTHER" id="PTHR34146:SF10">
    <property type="entry name" value="RNASE H TYPE-1 DOMAIN-CONTAINING PROTEIN"/>
    <property type="match status" value="1"/>
</dbReference>
<dbReference type="SUPFAM" id="SSF53098">
    <property type="entry name" value="Ribonuclease H-like"/>
    <property type="match status" value="1"/>
</dbReference>
<feature type="compositionally biased region" description="Polar residues" evidence="1">
    <location>
        <begin position="15"/>
        <end position="41"/>
    </location>
</feature>
<dbReference type="PANTHER" id="PTHR34146">
    <property type="entry name" value="POLYNUCLEOTIDYL TRANSFERASE, RIBONUCLEASE H-LIKE SUPERFAMILY PROTEIN-RELATED"/>
    <property type="match status" value="1"/>
</dbReference>
<proteinExistence type="predicted"/>
<name>A0A678TL21_SACSP</name>
<dbReference type="EMBL" id="MH182526">
    <property type="protein sequence ID" value="AWA44830.1"/>
    <property type="molecule type" value="Genomic_DNA"/>
</dbReference>
<gene>
    <name evidence="3" type="ORF">SS86M13_000006</name>
</gene>
<dbReference type="InterPro" id="IPR012337">
    <property type="entry name" value="RNaseH-like_sf"/>
</dbReference>
<sequence>MPAPSPDQPQQQQATNHQGSSLMPATGTHTTSSQFCDPGNTTSLQQVPMMNRFIITDPATLQGPICYFDASLLPDNTQATPRPAGLGIFISNLQVPMYQSIHIQAHLQSCTSVLMAEAAALALAALITSNLNITGCTFLSDCEQLVHFINSVDQSNPPDWRIKPFTQIFSNSSPGYSSRLCKISRNLNHLADGLARQALSSNSLGLLTSCSNNHGSVQCFVPQALQYVDLHLVTLLAASCC</sequence>
<protein>
    <submittedName>
        <fullName evidence="3">UPI0001A872FD related cluster</fullName>
    </submittedName>
</protein>
<dbReference type="Pfam" id="PF13456">
    <property type="entry name" value="RVT_3"/>
    <property type="match status" value="1"/>
</dbReference>
<accession>A0A678TL21</accession>
<dbReference type="InterPro" id="IPR002156">
    <property type="entry name" value="RNaseH_domain"/>
</dbReference>
<dbReference type="InterPro" id="IPR036397">
    <property type="entry name" value="RNaseH_sf"/>
</dbReference>
<dbReference type="GO" id="GO:0004523">
    <property type="term" value="F:RNA-DNA hybrid ribonuclease activity"/>
    <property type="evidence" value="ECO:0007669"/>
    <property type="project" value="InterPro"/>
</dbReference>
<evidence type="ECO:0000313" key="3">
    <source>
        <dbReference type="EMBL" id="AWA44830.1"/>
    </source>
</evidence>
<evidence type="ECO:0000259" key="2">
    <source>
        <dbReference type="Pfam" id="PF13456"/>
    </source>
</evidence>
<reference evidence="3" key="1">
    <citation type="submission" date="2018-04" db="EMBL/GenBank/DDBJ databases">
        <title>Comparative Analysis of Homologous Sequences of Saccharum officinarum and Saccharum spontaneum Reveals Independent Polyploidization Events.</title>
        <authorList>
            <person name="Sharma A."/>
            <person name="Song J."/>
            <person name="Lin Q."/>
            <person name="Singh R."/>
            <person name="Ramos N."/>
            <person name="Wang K."/>
            <person name="Zhang J."/>
            <person name="Ming R."/>
            <person name="Yu Q."/>
        </authorList>
    </citation>
    <scope>NUCLEOTIDE SEQUENCE</scope>
</reference>